<evidence type="ECO:0000313" key="1">
    <source>
        <dbReference type="EMBL" id="KDR26219.1"/>
    </source>
</evidence>
<dbReference type="AlphaFoldDB" id="A0A656QCM0"/>
<protein>
    <recommendedName>
        <fullName evidence="3">Aminotransferase class I/classII domain-containing protein</fullName>
    </recommendedName>
</protein>
<gene>
    <name evidence="1" type="ORF">BG60_23995</name>
</gene>
<evidence type="ECO:0000313" key="2">
    <source>
        <dbReference type="Proteomes" id="UP000027451"/>
    </source>
</evidence>
<proteinExistence type="predicted"/>
<accession>A0A656QCM0</accession>
<dbReference type="Proteomes" id="UP000027451">
    <property type="component" value="Unassembled WGS sequence"/>
</dbReference>
<keyword evidence="2" id="KW-1185">Reference proteome</keyword>
<dbReference type="InterPro" id="IPR015422">
    <property type="entry name" value="PyrdxlP-dep_Trfase_small"/>
</dbReference>
<sequence>MRLKRESAERFCAELLERTGVLLLPSTLVDHGDEHVRLGFGRRNMPEVLAIVDAYLDATVTSTSS</sequence>
<dbReference type="Gene3D" id="3.90.1150.10">
    <property type="entry name" value="Aspartate Aminotransferase, domain 1"/>
    <property type="match status" value="1"/>
</dbReference>
<dbReference type="SUPFAM" id="SSF53383">
    <property type="entry name" value="PLP-dependent transferases"/>
    <property type="match status" value="1"/>
</dbReference>
<reference evidence="1 2" key="1">
    <citation type="submission" date="2014-03" db="EMBL/GenBank/DDBJ databases">
        <title>Draft Genome Sequences of Four Burkholderia Strains.</title>
        <authorList>
            <person name="Liu X.Y."/>
            <person name="Li C.X."/>
            <person name="Xu J.H."/>
        </authorList>
    </citation>
    <scope>NUCLEOTIDE SEQUENCE [LARGE SCALE GENOMIC DNA]</scope>
    <source>
        <strain evidence="1 2">OP-1</strain>
    </source>
</reference>
<evidence type="ECO:0008006" key="3">
    <source>
        <dbReference type="Google" id="ProtNLM"/>
    </source>
</evidence>
<dbReference type="InterPro" id="IPR015424">
    <property type="entry name" value="PyrdxlP-dep_Trfase"/>
</dbReference>
<name>A0A656QCM0_9BURK</name>
<dbReference type="EMBL" id="JFHD01000037">
    <property type="protein sequence ID" value="KDR26219.1"/>
    <property type="molecule type" value="Genomic_DNA"/>
</dbReference>
<organism evidence="1 2">
    <name type="scientific">Caballeronia zhejiangensis</name>
    <dbReference type="NCBI Taxonomy" id="871203"/>
    <lineage>
        <taxon>Bacteria</taxon>
        <taxon>Pseudomonadati</taxon>
        <taxon>Pseudomonadota</taxon>
        <taxon>Betaproteobacteria</taxon>
        <taxon>Burkholderiales</taxon>
        <taxon>Burkholderiaceae</taxon>
        <taxon>Caballeronia</taxon>
    </lineage>
</organism>
<dbReference type="RefSeq" id="WP_033536599.1">
    <property type="nucleotide sequence ID" value="NZ_JFHD01000037.1"/>
</dbReference>
<comment type="caution">
    <text evidence="1">The sequence shown here is derived from an EMBL/GenBank/DDBJ whole genome shotgun (WGS) entry which is preliminary data.</text>
</comment>